<dbReference type="InterPro" id="IPR020084">
    <property type="entry name" value="NUDIX_hydrolase_CS"/>
</dbReference>
<dbReference type="PROSITE" id="PS51462">
    <property type="entry name" value="NUDIX"/>
    <property type="match status" value="1"/>
</dbReference>
<comment type="similarity">
    <text evidence="2 4">Belongs to the Nudix hydrolase family.</text>
</comment>
<evidence type="ECO:0000256" key="4">
    <source>
        <dbReference type="RuleBase" id="RU003476"/>
    </source>
</evidence>
<organism evidence="6 7">
    <name type="scientific">Arthrobacter sunyaminii</name>
    <dbReference type="NCBI Taxonomy" id="2816859"/>
    <lineage>
        <taxon>Bacteria</taxon>
        <taxon>Bacillati</taxon>
        <taxon>Actinomycetota</taxon>
        <taxon>Actinomycetes</taxon>
        <taxon>Micrococcales</taxon>
        <taxon>Micrococcaceae</taxon>
        <taxon>Arthrobacter</taxon>
    </lineage>
</organism>
<evidence type="ECO:0000259" key="5">
    <source>
        <dbReference type="PROSITE" id="PS51462"/>
    </source>
</evidence>
<dbReference type="KEGG" id="asun:KG104_11005"/>
<evidence type="ECO:0000256" key="2">
    <source>
        <dbReference type="ARBA" id="ARBA00005582"/>
    </source>
</evidence>
<evidence type="ECO:0000256" key="3">
    <source>
        <dbReference type="ARBA" id="ARBA00022801"/>
    </source>
</evidence>
<dbReference type="PANTHER" id="PTHR43046">
    <property type="entry name" value="GDP-MANNOSE MANNOSYL HYDROLASE"/>
    <property type="match status" value="1"/>
</dbReference>
<keyword evidence="3 4" id="KW-0378">Hydrolase</keyword>
<dbReference type="Proteomes" id="UP000680588">
    <property type="component" value="Chromosome"/>
</dbReference>
<evidence type="ECO:0000313" key="7">
    <source>
        <dbReference type="Proteomes" id="UP000680588"/>
    </source>
</evidence>
<comment type="cofactor">
    <cofactor evidence="1">
        <name>Mg(2+)</name>
        <dbReference type="ChEBI" id="CHEBI:18420"/>
    </cofactor>
</comment>
<evidence type="ECO:0000256" key="1">
    <source>
        <dbReference type="ARBA" id="ARBA00001946"/>
    </source>
</evidence>
<feature type="domain" description="Nudix hydrolase" evidence="5">
    <location>
        <begin position="33"/>
        <end position="159"/>
    </location>
</feature>
<accession>A0A975S4N7</accession>
<dbReference type="EMBL" id="CP076456">
    <property type="protein sequence ID" value="QWQ35052.1"/>
    <property type="molecule type" value="Genomic_DNA"/>
</dbReference>
<dbReference type="RefSeq" id="WP_207347034.1">
    <property type="nucleotide sequence ID" value="NZ_CP076456.1"/>
</dbReference>
<dbReference type="InterPro" id="IPR000086">
    <property type="entry name" value="NUDIX_hydrolase_dom"/>
</dbReference>
<dbReference type="PROSITE" id="PS00893">
    <property type="entry name" value="NUDIX_BOX"/>
    <property type="match status" value="1"/>
</dbReference>
<protein>
    <submittedName>
        <fullName evidence="6">NUDIX domain-containing protein</fullName>
    </submittedName>
</protein>
<dbReference type="Gene3D" id="3.90.79.10">
    <property type="entry name" value="Nucleoside Triphosphate Pyrophosphohydrolase"/>
    <property type="match status" value="1"/>
</dbReference>
<dbReference type="SUPFAM" id="SSF55811">
    <property type="entry name" value="Nudix"/>
    <property type="match status" value="1"/>
</dbReference>
<sequence length="176" mass="19244">MSGDDEWWDILDSGGTRTGEMFRRGAEALPSGSFHLVVAVGVQREDGAVLLTQRAANKEFPFSWEFPGGSALAGESSADAASRELREESGLNVEPSALTPIGRFAETSALLDFYVARVRSNARLALQRSEVTAAEWVIPEVVERRLAAGLMADPWIARLDTLWPSIKRALSVPRSW</sequence>
<dbReference type="PRINTS" id="PR00502">
    <property type="entry name" value="NUDIXFAMILY"/>
</dbReference>
<dbReference type="PANTHER" id="PTHR43046:SF14">
    <property type="entry name" value="MUTT_NUDIX FAMILY PROTEIN"/>
    <property type="match status" value="1"/>
</dbReference>
<dbReference type="InterPro" id="IPR015797">
    <property type="entry name" value="NUDIX_hydrolase-like_dom_sf"/>
</dbReference>
<dbReference type="Pfam" id="PF00293">
    <property type="entry name" value="NUDIX"/>
    <property type="match status" value="1"/>
</dbReference>
<dbReference type="GO" id="GO:0016787">
    <property type="term" value="F:hydrolase activity"/>
    <property type="evidence" value="ECO:0007669"/>
    <property type="project" value="UniProtKB-KW"/>
</dbReference>
<name>A0A975S4N7_9MICC</name>
<keyword evidence="7" id="KW-1185">Reference proteome</keyword>
<reference evidence="6" key="1">
    <citation type="submission" date="2021-06" db="EMBL/GenBank/DDBJ databases">
        <title>Novel species in genus Arthrobacter.</title>
        <authorList>
            <person name="Zhang G."/>
        </authorList>
    </citation>
    <scope>NUCLEOTIDE SEQUENCE</scope>
    <source>
        <strain evidence="6">Zg-ZUI122</strain>
    </source>
</reference>
<dbReference type="InterPro" id="IPR020476">
    <property type="entry name" value="Nudix_hydrolase"/>
</dbReference>
<gene>
    <name evidence="6" type="ORF">KG104_11005</name>
</gene>
<proteinExistence type="inferred from homology"/>
<dbReference type="CDD" id="cd04693">
    <property type="entry name" value="NUDIX_Hydrolase"/>
    <property type="match status" value="1"/>
</dbReference>
<dbReference type="AlphaFoldDB" id="A0A975S4N7"/>
<evidence type="ECO:0000313" key="6">
    <source>
        <dbReference type="EMBL" id="QWQ35052.1"/>
    </source>
</evidence>